<dbReference type="NCBIfam" id="NF005485">
    <property type="entry name" value="PRK07092.1"/>
    <property type="match status" value="1"/>
</dbReference>
<reference evidence="7 8" key="1">
    <citation type="submission" date="2019-06" db="EMBL/GenBank/DDBJ databases">
        <title>Whole genome shotgun sequence of Glutamicibacter nicotianae NBRC 14234.</title>
        <authorList>
            <person name="Hosoyama A."/>
            <person name="Uohara A."/>
            <person name="Ohji S."/>
            <person name="Ichikawa N."/>
        </authorList>
    </citation>
    <scope>NUCLEOTIDE SEQUENCE [LARGE SCALE GENOMIC DNA]</scope>
    <source>
        <strain evidence="7 8">NBRC 14234</strain>
    </source>
</reference>
<dbReference type="InterPro" id="IPR012000">
    <property type="entry name" value="Thiamin_PyroP_enz_cen_dom"/>
</dbReference>
<sequence length="554" mass="59008">MSLTNEVDRHAETAPSRVCPAPESVTSIREFTHEFMIAQGLTKVFGNPGSNELPFLKGMPAEVQYVLGLHEGVVVGMADGFAQASGKPALVNLHAASGTGNAMGALTNAVYSQTPLVITAGQQVRETIGQESFLSNVDAALLTRPLTSWSMEPACAADVPRAFGQAVWEATTGTKGPVYLSVPYDDWDQPSSPNDRHLLARSVTEARSLSQEQLDRLVRRLDRADRVALVLGSAVDTVNASDDARILAERLNADVWVAPSPYRLPFPNRHGQFRGVLPAAIAGVSERLKDYDLVLVLGAPVFRYHQHSPGQYLADGVELVQITEETGAATRAPFGEAIVADVAGALAALSGNVAARPNSRSGSWRESTPAPQAQDGIFHPAKVFELLRENAPGNTAYVVESTSTNEAFWDQMDLRLPSSYFWPASGGLGFGMPAAVGVQMAMPQRPVIAVIGDGSANYGITALWTAAHYNVPVTFIILKNGTYGALRWFADLLQVEDAPGMDVDGIDFAALARGYGVTATTVASEKAFIDSLSRAASSGRPHLIEVATSLTTPQ</sequence>
<dbReference type="CDD" id="cd02002">
    <property type="entry name" value="TPP_BFDC"/>
    <property type="match status" value="1"/>
</dbReference>
<feature type="domain" description="Thiamine pyrophosphate enzyme TPP-binding" evidence="5">
    <location>
        <begin position="414"/>
        <end position="546"/>
    </location>
</feature>
<proteinExistence type="inferred from homology"/>
<dbReference type="InterPro" id="IPR011766">
    <property type="entry name" value="TPP_enzyme_TPP-bd"/>
</dbReference>
<dbReference type="PROSITE" id="PS00187">
    <property type="entry name" value="TPP_ENZYMES"/>
    <property type="match status" value="1"/>
</dbReference>
<dbReference type="InterPro" id="IPR029035">
    <property type="entry name" value="DHS-like_NAD/FAD-binding_dom"/>
</dbReference>
<dbReference type="Pfam" id="PF02776">
    <property type="entry name" value="TPP_enzyme_N"/>
    <property type="match status" value="1"/>
</dbReference>
<dbReference type="InterPro" id="IPR012001">
    <property type="entry name" value="Thiamin_PyroP_enz_TPP-bd_dom"/>
</dbReference>
<dbReference type="Gene3D" id="3.40.50.970">
    <property type="match status" value="2"/>
</dbReference>
<dbReference type="PANTHER" id="PTHR18968">
    <property type="entry name" value="THIAMINE PYROPHOSPHATE ENZYMES"/>
    <property type="match status" value="1"/>
</dbReference>
<dbReference type="PANTHER" id="PTHR18968:SF133">
    <property type="entry name" value="BENZOYLFORMATE DECARBOXYLASE"/>
    <property type="match status" value="1"/>
</dbReference>
<name>A0ABQ0RHW7_GLUNI</name>
<gene>
    <name evidence="7" type="ORF">ANI01nite_05950</name>
</gene>
<dbReference type="InterPro" id="IPR000399">
    <property type="entry name" value="TPP-bd_CS"/>
</dbReference>
<feature type="domain" description="Thiamine pyrophosphate enzyme N-terminal TPP-binding" evidence="6">
    <location>
        <begin position="34"/>
        <end position="138"/>
    </location>
</feature>
<dbReference type="Gene3D" id="3.40.50.1220">
    <property type="entry name" value="TPP-binding domain"/>
    <property type="match status" value="1"/>
</dbReference>
<dbReference type="InterPro" id="IPR029061">
    <property type="entry name" value="THDP-binding"/>
</dbReference>
<evidence type="ECO:0000259" key="4">
    <source>
        <dbReference type="Pfam" id="PF00205"/>
    </source>
</evidence>
<protein>
    <submittedName>
        <fullName evidence="7">Benzoylformate decarboxylase</fullName>
    </submittedName>
</protein>
<dbReference type="Pfam" id="PF02775">
    <property type="entry name" value="TPP_enzyme_C"/>
    <property type="match status" value="1"/>
</dbReference>
<dbReference type="InterPro" id="IPR045229">
    <property type="entry name" value="TPP_enz"/>
</dbReference>
<dbReference type="Proteomes" id="UP000316242">
    <property type="component" value="Unassembled WGS sequence"/>
</dbReference>
<keyword evidence="2 3" id="KW-0786">Thiamine pyrophosphate</keyword>
<dbReference type="CDD" id="cd07035">
    <property type="entry name" value="TPP_PYR_POX_like"/>
    <property type="match status" value="1"/>
</dbReference>
<dbReference type="EMBL" id="BJNE01000002">
    <property type="protein sequence ID" value="GEC11392.1"/>
    <property type="molecule type" value="Genomic_DNA"/>
</dbReference>
<evidence type="ECO:0000256" key="1">
    <source>
        <dbReference type="ARBA" id="ARBA00007812"/>
    </source>
</evidence>
<evidence type="ECO:0000313" key="8">
    <source>
        <dbReference type="Proteomes" id="UP000316242"/>
    </source>
</evidence>
<dbReference type="SUPFAM" id="SSF52467">
    <property type="entry name" value="DHS-like NAD/FAD-binding domain"/>
    <property type="match status" value="1"/>
</dbReference>
<accession>A0ABQ0RHW7</accession>
<dbReference type="SUPFAM" id="SSF52518">
    <property type="entry name" value="Thiamin diphosphate-binding fold (THDP-binding)"/>
    <property type="match status" value="2"/>
</dbReference>
<evidence type="ECO:0000256" key="2">
    <source>
        <dbReference type="ARBA" id="ARBA00023052"/>
    </source>
</evidence>
<evidence type="ECO:0000259" key="5">
    <source>
        <dbReference type="Pfam" id="PF02775"/>
    </source>
</evidence>
<evidence type="ECO:0000259" key="6">
    <source>
        <dbReference type="Pfam" id="PF02776"/>
    </source>
</evidence>
<keyword evidence="8" id="KW-1185">Reference proteome</keyword>
<evidence type="ECO:0000313" key="7">
    <source>
        <dbReference type="EMBL" id="GEC11392.1"/>
    </source>
</evidence>
<dbReference type="Pfam" id="PF00205">
    <property type="entry name" value="TPP_enzyme_M"/>
    <property type="match status" value="1"/>
</dbReference>
<comment type="caution">
    <text evidence="7">The sequence shown here is derived from an EMBL/GenBank/DDBJ whole genome shotgun (WGS) entry which is preliminary data.</text>
</comment>
<feature type="domain" description="Thiamine pyrophosphate enzyme central" evidence="4">
    <location>
        <begin position="214"/>
        <end position="349"/>
    </location>
</feature>
<organism evidence="7 8">
    <name type="scientific">Glutamicibacter nicotianae</name>
    <name type="common">Arthrobacter nicotianae</name>
    <dbReference type="NCBI Taxonomy" id="37929"/>
    <lineage>
        <taxon>Bacteria</taxon>
        <taxon>Bacillati</taxon>
        <taxon>Actinomycetota</taxon>
        <taxon>Actinomycetes</taxon>
        <taxon>Micrococcales</taxon>
        <taxon>Micrococcaceae</taxon>
        <taxon>Glutamicibacter</taxon>
    </lineage>
</organism>
<comment type="similarity">
    <text evidence="1 3">Belongs to the TPP enzyme family.</text>
</comment>
<evidence type="ECO:0000256" key="3">
    <source>
        <dbReference type="RuleBase" id="RU362132"/>
    </source>
</evidence>